<evidence type="ECO:0000256" key="1">
    <source>
        <dbReference type="SAM" id="MobiDB-lite"/>
    </source>
</evidence>
<keyword evidence="3" id="KW-1185">Reference proteome</keyword>
<reference evidence="2 3" key="1">
    <citation type="journal article" date="2012" name="Science">
        <title>The Paleozoic origin of enzymatic lignin decomposition reconstructed from 31 fungal genomes.</title>
        <authorList>
            <person name="Floudas D."/>
            <person name="Binder M."/>
            <person name="Riley R."/>
            <person name="Barry K."/>
            <person name="Blanchette R.A."/>
            <person name="Henrissat B."/>
            <person name="Martinez A.T."/>
            <person name="Otillar R."/>
            <person name="Spatafora J.W."/>
            <person name="Yadav J.S."/>
            <person name="Aerts A."/>
            <person name="Benoit I."/>
            <person name="Boyd A."/>
            <person name="Carlson A."/>
            <person name="Copeland A."/>
            <person name="Coutinho P.M."/>
            <person name="de Vries R.P."/>
            <person name="Ferreira P."/>
            <person name="Findley K."/>
            <person name="Foster B."/>
            <person name="Gaskell J."/>
            <person name="Glotzer D."/>
            <person name="Gorecki P."/>
            <person name="Heitman J."/>
            <person name="Hesse C."/>
            <person name="Hori C."/>
            <person name="Igarashi K."/>
            <person name="Jurgens J.A."/>
            <person name="Kallen N."/>
            <person name="Kersten P."/>
            <person name="Kohler A."/>
            <person name="Kuees U."/>
            <person name="Kumar T.K.A."/>
            <person name="Kuo A."/>
            <person name="LaButti K."/>
            <person name="Larrondo L.F."/>
            <person name="Lindquist E."/>
            <person name="Ling A."/>
            <person name="Lombard V."/>
            <person name="Lucas S."/>
            <person name="Lundell T."/>
            <person name="Martin R."/>
            <person name="McLaughlin D.J."/>
            <person name="Morgenstern I."/>
            <person name="Morin E."/>
            <person name="Murat C."/>
            <person name="Nagy L.G."/>
            <person name="Nolan M."/>
            <person name="Ohm R.A."/>
            <person name="Patyshakuliyeva A."/>
            <person name="Rokas A."/>
            <person name="Ruiz-Duenas F.J."/>
            <person name="Sabat G."/>
            <person name="Salamov A."/>
            <person name="Samejima M."/>
            <person name="Schmutz J."/>
            <person name="Slot J.C."/>
            <person name="St John F."/>
            <person name="Stenlid J."/>
            <person name="Sun H."/>
            <person name="Sun S."/>
            <person name="Syed K."/>
            <person name="Tsang A."/>
            <person name="Wiebenga A."/>
            <person name="Young D."/>
            <person name="Pisabarro A."/>
            <person name="Eastwood D.C."/>
            <person name="Martin F."/>
            <person name="Cullen D."/>
            <person name="Grigoriev I.V."/>
            <person name="Hibbett D.S."/>
        </authorList>
    </citation>
    <scope>NUCLEOTIDE SEQUENCE [LARGE SCALE GENOMIC DNA]</scope>
    <source>
        <strain evidence="2 3">MD-104</strain>
    </source>
</reference>
<evidence type="ECO:0000313" key="2">
    <source>
        <dbReference type="EMBL" id="PCH36844.1"/>
    </source>
</evidence>
<dbReference type="AlphaFoldDB" id="A0A2H3JJH5"/>
<accession>A0A2H3JJH5</accession>
<dbReference type="Proteomes" id="UP000218811">
    <property type="component" value="Unassembled WGS sequence"/>
</dbReference>
<evidence type="ECO:0000313" key="3">
    <source>
        <dbReference type="Proteomes" id="UP000218811"/>
    </source>
</evidence>
<sequence length="56" mass="6179">MAHVGLPLLSQLSVVPLSPLVRSALHRHRSLTPSRAQLAPRRQPPALHASSFRVHM</sequence>
<dbReference type="EMBL" id="KB467898">
    <property type="protein sequence ID" value="PCH36844.1"/>
    <property type="molecule type" value="Genomic_DNA"/>
</dbReference>
<protein>
    <submittedName>
        <fullName evidence="2">Uncharacterized protein</fullName>
    </submittedName>
</protein>
<feature type="region of interest" description="Disordered" evidence="1">
    <location>
        <begin position="31"/>
        <end position="56"/>
    </location>
</feature>
<name>A0A2H3JJH5_WOLCO</name>
<organism evidence="2 3">
    <name type="scientific">Wolfiporia cocos (strain MD-104)</name>
    <name type="common">Brown rot fungus</name>
    <dbReference type="NCBI Taxonomy" id="742152"/>
    <lineage>
        <taxon>Eukaryota</taxon>
        <taxon>Fungi</taxon>
        <taxon>Dikarya</taxon>
        <taxon>Basidiomycota</taxon>
        <taxon>Agaricomycotina</taxon>
        <taxon>Agaricomycetes</taxon>
        <taxon>Polyporales</taxon>
        <taxon>Phaeolaceae</taxon>
        <taxon>Wolfiporia</taxon>
    </lineage>
</organism>
<gene>
    <name evidence="2" type="ORF">WOLCODRAFT_28787</name>
</gene>
<proteinExistence type="predicted"/>